<organism evidence="2 3">
    <name type="scientific">Holothuria leucospilota</name>
    <name type="common">Black long sea cucumber</name>
    <name type="synonym">Mertensiothuria leucospilota</name>
    <dbReference type="NCBI Taxonomy" id="206669"/>
    <lineage>
        <taxon>Eukaryota</taxon>
        <taxon>Metazoa</taxon>
        <taxon>Echinodermata</taxon>
        <taxon>Eleutherozoa</taxon>
        <taxon>Echinozoa</taxon>
        <taxon>Holothuroidea</taxon>
        <taxon>Aspidochirotacea</taxon>
        <taxon>Aspidochirotida</taxon>
        <taxon>Holothuriidae</taxon>
        <taxon>Holothuria</taxon>
    </lineage>
</organism>
<keyword evidence="3" id="KW-1185">Reference proteome</keyword>
<protein>
    <submittedName>
        <fullName evidence="2">Uncharacterized protein</fullName>
    </submittedName>
</protein>
<name>A0A9Q1BLJ4_HOLLE</name>
<evidence type="ECO:0000313" key="2">
    <source>
        <dbReference type="EMBL" id="KAJ8028882.1"/>
    </source>
</evidence>
<proteinExistence type="predicted"/>
<reference evidence="2" key="1">
    <citation type="submission" date="2021-10" db="EMBL/GenBank/DDBJ databases">
        <title>Tropical sea cucumber genome reveals ecological adaptation and Cuvierian tubules defense mechanism.</title>
        <authorList>
            <person name="Chen T."/>
        </authorList>
    </citation>
    <scope>NUCLEOTIDE SEQUENCE</scope>
    <source>
        <strain evidence="2">Nanhai2018</strain>
        <tissue evidence="2">Muscle</tissue>
    </source>
</reference>
<dbReference type="EMBL" id="JAIZAY010000014">
    <property type="protein sequence ID" value="KAJ8028882.1"/>
    <property type="molecule type" value="Genomic_DNA"/>
</dbReference>
<dbReference type="Proteomes" id="UP001152320">
    <property type="component" value="Chromosome 14"/>
</dbReference>
<evidence type="ECO:0000313" key="3">
    <source>
        <dbReference type="Proteomes" id="UP001152320"/>
    </source>
</evidence>
<gene>
    <name evidence="2" type="ORF">HOLleu_28133</name>
</gene>
<comment type="caution">
    <text evidence="2">The sequence shown here is derived from an EMBL/GenBank/DDBJ whole genome shotgun (WGS) entry which is preliminary data.</text>
</comment>
<feature type="region of interest" description="Disordered" evidence="1">
    <location>
        <begin position="57"/>
        <end position="87"/>
    </location>
</feature>
<evidence type="ECO:0000256" key="1">
    <source>
        <dbReference type="SAM" id="MobiDB-lite"/>
    </source>
</evidence>
<sequence>MFASHFAKPVRNVTPIARTWSCLLQPTVYSECDTPFTIKYNVQRAVERKAETYPVQLTSEAETPAGSEMPSVASEQPLEYVRRRARS</sequence>
<dbReference type="AlphaFoldDB" id="A0A9Q1BLJ4"/>
<accession>A0A9Q1BLJ4</accession>